<comment type="caution">
    <text evidence="2">The sequence shown here is derived from an EMBL/GenBank/DDBJ whole genome shotgun (WGS) entry which is preliminary data.</text>
</comment>
<reference evidence="2 3" key="1">
    <citation type="journal article" date="2024" name="IMA Fungus">
        <title>Apiospora arundinis, a panoply of carbohydrate-active enzymes and secondary metabolites.</title>
        <authorList>
            <person name="Sorensen T."/>
            <person name="Petersen C."/>
            <person name="Muurmann A.T."/>
            <person name="Christiansen J.V."/>
            <person name="Brundto M.L."/>
            <person name="Overgaard C.K."/>
            <person name="Boysen A.T."/>
            <person name="Wollenberg R.D."/>
            <person name="Larsen T.O."/>
            <person name="Sorensen J.L."/>
            <person name="Nielsen K.L."/>
            <person name="Sondergaard T.E."/>
        </authorList>
    </citation>
    <scope>NUCLEOTIDE SEQUENCE [LARGE SCALE GENOMIC DNA]</scope>
    <source>
        <strain evidence="2 3">AAU 773</strain>
    </source>
</reference>
<feature type="compositionally biased region" description="Polar residues" evidence="1">
    <location>
        <begin position="14"/>
        <end position="27"/>
    </location>
</feature>
<evidence type="ECO:0000313" key="2">
    <source>
        <dbReference type="EMBL" id="KAK8856713.1"/>
    </source>
</evidence>
<protein>
    <submittedName>
        <fullName evidence="2">F-box domain-containing protein</fullName>
    </submittedName>
</protein>
<organism evidence="2 3">
    <name type="scientific">Apiospora arundinis</name>
    <dbReference type="NCBI Taxonomy" id="335852"/>
    <lineage>
        <taxon>Eukaryota</taxon>
        <taxon>Fungi</taxon>
        <taxon>Dikarya</taxon>
        <taxon>Ascomycota</taxon>
        <taxon>Pezizomycotina</taxon>
        <taxon>Sordariomycetes</taxon>
        <taxon>Xylariomycetidae</taxon>
        <taxon>Amphisphaeriales</taxon>
        <taxon>Apiosporaceae</taxon>
        <taxon>Apiospora</taxon>
    </lineage>
</organism>
<sequence length="357" mass="39777">MHRVDGDHECVVDDSSSLQQQPLTQGGRSALADPPTATARYQVLHTHELLEAILAGCGDMRAVLLAQRVCAFWRDVIRSSSLLQCMLYFEAIPPFGPDEGLSPEELRASFTINPLLCHYFPHWLQYHRRKHSRQPPESCISDQGVITLAPQPICDGDNQNGGGSEASLDEVCADSANLATPARPLFPPERRDAFTRAGASWRRMLVCQPASRGLAFWQKNVHGPYGYGGGFSGCTAPQSEDNEHSSRGLRMGALYDFTLQLHARGLAQFPEGEERIKRERGCPFYFRLYWVPPGYAGLWPFHEAHQRYVSIAPGLGTSIFVVLTEGSLHRMGWQQPPFLPVVAPRCEEHLDDSVLLK</sequence>
<feature type="region of interest" description="Disordered" evidence="1">
    <location>
        <begin position="1"/>
        <end position="33"/>
    </location>
</feature>
<accession>A0ABR2I3N1</accession>
<feature type="compositionally biased region" description="Basic and acidic residues" evidence="1">
    <location>
        <begin position="1"/>
        <end position="11"/>
    </location>
</feature>
<evidence type="ECO:0000313" key="3">
    <source>
        <dbReference type="Proteomes" id="UP001390339"/>
    </source>
</evidence>
<name>A0ABR2I3N1_9PEZI</name>
<keyword evidence="3" id="KW-1185">Reference proteome</keyword>
<dbReference type="EMBL" id="JAPCWZ010000007">
    <property type="protein sequence ID" value="KAK8856713.1"/>
    <property type="molecule type" value="Genomic_DNA"/>
</dbReference>
<dbReference type="Proteomes" id="UP001390339">
    <property type="component" value="Unassembled WGS sequence"/>
</dbReference>
<proteinExistence type="predicted"/>
<gene>
    <name evidence="2" type="ORF">PGQ11_012625</name>
</gene>
<evidence type="ECO:0000256" key="1">
    <source>
        <dbReference type="SAM" id="MobiDB-lite"/>
    </source>
</evidence>